<evidence type="ECO:0000313" key="2">
    <source>
        <dbReference type="Proteomes" id="UP000313359"/>
    </source>
</evidence>
<gene>
    <name evidence="1" type="ORF">L227DRAFT_259069</name>
</gene>
<proteinExistence type="predicted"/>
<sequence>MSPPHPLNYDILCAITYWADRRTCVSLMRTCKGLNKAAAKSVLQPSGGIYIWTERNTVLFHRFLHADPSRFQHVRELHLGFKRMSPEALDGLLDDLRRMERLKTIGLTNADATLENFPALADALAKLTSIQRLEICSIEGDTVRIFLSQTQADLISIRLEWDTVADGGIQRLTSRWADYHPVPLLARWTASLEELTCDPLFFCQTDLPQFTEVYPKLRRLSLVGNSWPFIATFIRPYPNLARLAVDSDHDHFDINKHFLDDFLHTHRAFNIQSQEDEDGGVIWPHLEELVGNAIDLYGLGLTCRVRRVHIDGFVYPEDLEFLLPVLAYAQPQHLKAECGGSILIDPSQELTTLLRSSGTARLESLVLEFSLFDDDPDEDSNYGPDEKPNISSALVSDLSIARAPMCSTDFSQQSDLADSLKRLPLRRLRLRLNLPQCRSTQPLPAYITTFSENFDLEAYVRDLADAIPALEDAAVYIKDGRDINVDADESPTRTAEFVCVGGGRSMRIGRCTSGRLSAHGRIG</sequence>
<evidence type="ECO:0008006" key="3">
    <source>
        <dbReference type="Google" id="ProtNLM"/>
    </source>
</evidence>
<dbReference type="SUPFAM" id="SSF52047">
    <property type="entry name" value="RNI-like"/>
    <property type="match status" value="1"/>
</dbReference>
<dbReference type="Proteomes" id="UP000313359">
    <property type="component" value="Unassembled WGS sequence"/>
</dbReference>
<protein>
    <recommendedName>
        <fullName evidence="3">F-box domain-containing protein</fullName>
    </recommendedName>
</protein>
<accession>A0A5C2RZI7</accession>
<dbReference type="EMBL" id="ML122288">
    <property type="protein sequence ID" value="RPD56451.1"/>
    <property type="molecule type" value="Genomic_DNA"/>
</dbReference>
<dbReference type="AlphaFoldDB" id="A0A5C2RZI7"/>
<dbReference type="Gene3D" id="3.80.10.10">
    <property type="entry name" value="Ribonuclease Inhibitor"/>
    <property type="match status" value="1"/>
</dbReference>
<dbReference type="OrthoDB" id="2748713at2759"/>
<name>A0A5C2RZI7_9APHY</name>
<evidence type="ECO:0000313" key="1">
    <source>
        <dbReference type="EMBL" id="RPD56451.1"/>
    </source>
</evidence>
<keyword evidence="2" id="KW-1185">Reference proteome</keyword>
<reference evidence="1" key="1">
    <citation type="journal article" date="2018" name="Genome Biol. Evol.">
        <title>Genomics and development of Lentinus tigrinus, a white-rot wood-decaying mushroom with dimorphic fruiting bodies.</title>
        <authorList>
            <person name="Wu B."/>
            <person name="Xu Z."/>
            <person name="Knudson A."/>
            <person name="Carlson A."/>
            <person name="Chen N."/>
            <person name="Kovaka S."/>
            <person name="LaButti K."/>
            <person name="Lipzen A."/>
            <person name="Pennachio C."/>
            <person name="Riley R."/>
            <person name="Schakwitz W."/>
            <person name="Umezawa K."/>
            <person name="Ohm R.A."/>
            <person name="Grigoriev I.V."/>
            <person name="Nagy L.G."/>
            <person name="Gibbons J."/>
            <person name="Hibbett D."/>
        </authorList>
    </citation>
    <scope>NUCLEOTIDE SEQUENCE [LARGE SCALE GENOMIC DNA]</scope>
    <source>
        <strain evidence="1">ALCF2SS1-6</strain>
    </source>
</reference>
<dbReference type="InterPro" id="IPR032675">
    <property type="entry name" value="LRR_dom_sf"/>
</dbReference>
<organism evidence="1 2">
    <name type="scientific">Lentinus tigrinus ALCF2SS1-6</name>
    <dbReference type="NCBI Taxonomy" id="1328759"/>
    <lineage>
        <taxon>Eukaryota</taxon>
        <taxon>Fungi</taxon>
        <taxon>Dikarya</taxon>
        <taxon>Basidiomycota</taxon>
        <taxon>Agaricomycotina</taxon>
        <taxon>Agaricomycetes</taxon>
        <taxon>Polyporales</taxon>
        <taxon>Polyporaceae</taxon>
        <taxon>Lentinus</taxon>
    </lineage>
</organism>